<protein>
    <submittedName>
        <fullName evidence="1">Uncharacterized protein</fullName>
    </submittedName>
</protein>
<reference evidence="1 2" key="1">
    <citation type="submission" date="2021-04" db="EMBL/GenBank/DDBJ databases">
        <title>Nocardia tengchongensis.</title>
        <authorList>
            <person name="Zhuang k."/>
            <person name="Ran Y."/>
            <person name="Li W."/>
        </authorList>
    </citation>
    <scope>NUCLEOTIDE SEQUENCE [LARGE SCALE GENOMIC DNA]</scope>
    <source>
        <strain evidence="1 2">CFH S0057</strain>
    </source>
</reference>
<sequence>MGIAQNDRRGVTVEVSLDAGGIDDERLDRQTRMLRAELAEMEGVETAALGRDSSGTAAGTKVADPITLGAIVLALSASGGVFTTLIETVRDWLGRQPGSHRVTVTIDGESIDVEAANDEQQRALVDAYIRRHGGVVAG</sequence>
<keyword evidence="2" id="KW-1185">Reference proteome</keyword>
<dbReference type="GeneID" id="300988420"/>
<dbReference type="RefSeq" id="WP_213558830.1">
    <property type="nucleotide sequence ID" value="NZ_JBFAJM010000001.1"/>
</dbReference>
<dbReference type="InterPro" id="IPR045428">
    <property type="entry name" value="EACC1"/>
</dbReference>
<proteinExistence type="predicted"/>
<dbReference type="Proteomes" id="UP000683310">
    <property type="component" value="Chromosome"/>
</dbReference>
<gene>
    <name evidence="1" type="ORF">KHQ06_07080</name>
</gene>
<accession>A0ABX8CS66</accession>
<evidence type="ECO:0000313" key="1">
    <source>
        <dbReference type="EMBL" id="QVI22751.1"/>
    </source>
</evidence>
<organism evidence="1 2">
    <name type="scientific">Nocardia tengchongensis</name>
    <dbReference type="NCBI Taxonomy" id="2055889"/>
    <lineage>
        <taxon>Bacteria</taxon>
        <taxon>Bacillati</taxon>
        <taxon>Actinomycetota</taxon>
        <taxon>Actinomycetes</taxon>
        <taxon>Mycobacteriales</taxon>
        <taxon>Nocardiaceae</taxon>
        <taxon>Nocardia</taxon>
    </lineage>
</organism>
<evidence type="ECO:0000313" key="2">
    <source>
        <dbReference type="Proteomes" id="UP000683310"/>
    </source>
</evidence>
<dbReference type="EMBL" id="CP074371">
    <property type="protein sequence ID" value="QVI22751.1"/>
    <property type="molecule type" value="Genomic_DNA"/>
</dbReference>
<dbReference type="Pfam" id="PF19953">
    <property type="entry name" value="EACC1"/>
    <property type="match status" value="1"/>
</dbReference>
<name>A0ABX8CS66_9NOCA</name>